<dbReference type="InterPro" id="IPR001851">
    <property type="entry name" value="ABC_transp_permease"/>
</dbReference>
<protein>
    <submittedName>
        <fullName evidence="10">High-affinity branched-chain amino acid transport system permease protein LivH</fullName>
    </submittedName>
</protein>
<proteinExistence type="inferred from homology"/>
<dbReference type="Pfam" id="PF02653">
    <property type="entry name" value="BPD_transp_2"/>
    <property type="match status" value="1"/>
</dbReference>
<keyword evidence="3" id="KW-1003">Cell membrane</keyword>
<comment type="similarity">
    <text evidence="8">Belongs to the binding-protein-dependent transport system permease family. LivHM subfamily.</text>
</comment>
<feature type="transmembrane region" description="Helical" evidence="9">
    <location>
        <begin position="55"/>
        <end position="78"/>
    </location>
</feature>
<keyword evidence="11" id="KW-1185">Reference proteome</keyword>
<dbReference type="CDD" id="cd06582">
    <property type="entry name" value="TM_PBP1_LivH_like"/>
    <property type="match status" value="1"/>
</dbReference>
<keyword evidence="2" id="KW-0813">Transport</keyword>
<keyword evidence="5" id="KW-0029">Amino-acid transport</keyword>
<dbReference type="PANTHER" id="PTHR11795:SF450">
    <property type="entry name" value="ABC TRANSPORTER PERMEASE PROTEIN"/>
    <property type="match status" value="1"/>
</dbReference>
<evidence type="ECO:0000256" key="9">
    <source>
        <dbReference type="SAM" id="Phobius"/>
    </source>
</evidence>
<evidence type="ECO:0000256" key="7">
    <source>
        <dbReference type="ARBA" id="ARBA00023136"/>
    </source>
</evidence>
<dbReference type="InterPro" id="IPR052157">
    <property type="entry name" value="BCAA_transport_permease"/>
</dbReference>
<feature type="transmembrane region" description="Helical" evidence="9">
    <location>
        <begin position="12"/>
        <end position="35"/>
    </location>
</feature>
<evidence type="ECO:0000256" key="5">
    <source>
        <dbReference type="ARBA" id="ARBA00022970"/>
    </source>
</evidence>
<gene>
    <name evidence="10" type="ORF">MBEHAL_2571</name>
</gene>
<dbReference type="GO" id="GO:0005886">
    <property type="term" value="C:plasma membrane"/>
    <property type="evidence" value="ECO:0007669"/>
    <property type="project" value="UniProtKB-SubCell"/>
</dbReference>
<feature type="transmembrane region" description="Helical" evidence="9">
    <location>
        <begin position="262"/>
        <end position="280"/>
    </location>
</feature>
<keyword evidence="4 9" id="KW-0812">Transmembrane</keyword>
<evidence type="ECO:0000256" key="4">
    <source>
        <dbReference type="ARBA" id="ARBA00022692"/>
    </source>
</evidence>
<dbReference type="PANTHER" id="PTHR11795">
    <property type="entry name" value="BRANCHED-CHAIN AMINO ACID TRANSPORT SYSTEM PERMEASE PROTEIN LIVH"/>
    <property type="match status" value="1"/>
</dbReference>
<feature type="transmembrane region" description="Helical" evidence="9">
    <location>
        <begin position="187"/>
        <end position="207"/>
    </location>
</feature>
<evidence type="ECO:0000256" key="8">
    <source>
        <dbReference type="ARBA" id="ARBA00037998"/>
    </source>
</evidence>
<evidence type="ECO:0000313" key="11">
    <source>
        <dbReference type="Proteomes" id="UP000016986"/>
    </source>
</evidence>
<dbReference type="Proteomes" id="UP000016986">
    <property type="component" value="Unassembled WGS sequence"/>
</dbReference>
<evidence type="ECO:0000256" key="6">
    <source>
        <dbReference type="ARBA" id="ARBA00022989"/>
    </source>
</evidence>
<dbReference type="GO" id="GO:0022857">
    <property type="term" value="F:transmembrane transporter activity"/>
    <property type="evidence" value="ECO:0007669"/>
    <property type="project" value="InterPro"/>
</dbReference>
<comment type="caution">
    <text evidence="10">The sequence shown here is derived from an EMBL/GenBank/DDBJ whole genome shotgun (WGS) entry which is preliminary data.</text>
</comment>
<feature type="transmembrane region" description="Helical" evidence="9">
    <location>
        <begin position="213"/>
        <end position="232"/>
    </location>
</feature>
<feature type="transmembrane region" description="Helical" evidence="9">
    <location>
        <begin position="134"/>
        <end position="156"/>
    </location>
</feature>
<sequence>MSFITSIAINGAMISAVYALIAIGFTLILGIRGVINLTHGALIMVGAYAFLVSNYVLPPLGAFVVGITTASVASFLVYKGVVQYVEGNDLVVSFMTTLVLALFLQQIATMLFSSSARSLAPLVPGGVAVGGTRVSYNNLIAFVISIAALTLVGYFINRTRTGRSILATSMTEKGAVLTGVNIDRVNAVTWLLAGGLAGLAGVFWGSLQVTSPTMWFDPLNLAFIIVIIGGIARSAGRSSALVTIGYLQTITVTVFNPSYRGLFSLLLLAVVILIRPEGLFGREYVE</sequence>
<evidence type="ECO:0000313" key="10">
    <source>
        <dbReference type="EMBL" id="GAD53811.1"/>
    </source>
</evidence>
<feature type="transmembrane region" description="Helical" evidence="9">
    <location>
        <begin position="90"/>
        <end position="114"/>
    </location>
</feature>
<evidence type="ECO:0000256" key="3">
    <source>
        <dbReference type="ARBA" id="ARBA00022475"/>
    </source>
</evidence>
<dbReference type="AlphaFoldDB" id="U2YH97"/>
<evidence type="ECO:0000256" key="2">
    <source>
        <dbReference type="ARBA" id="ARBA00022448"/>
    </source>
</evidence>
<dbReference type="EMBL" id="BATA01000106">
    <property type="protein sequence ID" value="GAD53811.1"/>
    <property type="molecule type" value="Genomic_DNA"/>
</dbReference>
<reference evidence="10 11" key="1">
    <citation type="submission" date="2013-09" db="EMBL/GenBank/DDBJ databases">
        <title>Whole genome sequencing of Halarchaeum acidiphilum strain MH1-52-1.</title>
        <authorList>
            <person name="Shimane Y."/>
            <person name="Minegishi H."/>
            <person name="Nishi S."/>
            <person name="Echigo A."/>
            <person name="Shuto A."/>
            <person name="Konishi M."/>
            <person name="Ito T."/>
            <person name="Ohkuma M."/>
            <person name="Ohta Y."/>
            <person name="Nagano Y."/>
            <person name="Tsubouchi T."/>
            <person name="Mori K."/>
            <person name="Usui K."/>
            <person name="Kamekura M."/>
            <person name="Usami R."/>
            <person name="Takaki Y."/>
            <person name="Hatada Y."/>
        </authorList>
    </citation>
    <scope>NUCLEOTIDE SEQUENCE [LARGE SCALE GENOMIC DNA]</scope>
    <source>
        <strain evidence="10 11">JCM 16109</strain>
    </source>
</reference>
<accession>U2YH97</accession>
<dbReference type="eggNOG" id="arCOG01270">
    <property type="taxonomic scope" value="Archaea"/>
</dbReference>
<organism evidence="10 11">
    <name type="scientific">Halarchaeum acidiphilum MH1-52-1</name>
    <dbReference type="NCBI Taxonomy" id="1261545"/>
    <lineage>
        <taxon>Archaea</taxon>
        <taxon>Methanobacteriati</taxon>
        <taxon>Methanobacteriota</taxon>
        <taxon>Stenosarchaea group</taxon>
        <taxon>Halobacteria</taxon>
        <taxon>Halobacteriales</taxon>
        <taxon>Halobacteriaceae</taxon>
    </lineage>
</organism>
<name>U2YH97_9EURY</name>
<keyword evidence="6 9" id="KW-1133">Transmembrane helix</keyword>
<keyword evidence="7 9" id="KW-0472">Membrane</keyword>
<dbReference type="GO" id="GO:0006865">
    <property type="term" value="P:amino acid transport"/>
    <property type="evidence" value="ECO:0007669"/>
    <property type="project" value="UniProtKB-KW"/>
</dbReference>
<evidence type="ECO:0000256" key="1">
    <source>
        <dbReference type="ARBA" id="ARBA00004651"/>
    </source>
</evidence>
<comment type="subcellular location">
    <subcellularLocation>
        <location evidence="1">Cell membrane</location>
        <topology evidence="1">Multi-pass membrane protein</topology>
    </subcellularLocation>
</comment>